<dbReference type="EMBL" id="CP000473">
    <property type="protein sequence ID" value="ABJ84108.1"/>
    <property type="molecule type" value="Genomic_DNA"/>
</dbReference>
<dbReference type="OrthoDB" id="8603558at2"/>
<dbReference type="STRING" id="234267.Acid_3130"/>
<dbReference type="PANTHER" id="PTHR36933:SF1">
    <property type="entry name" value="SLL0788 PROTEIN"/>
    <property type="match status" value="1"/>
</dbReference>
<dbReference type="PANTHER" id="PTHR36933">
    <property type="entry name" value="SLL0788 PROTEIN"/>
    <property type="match status" value="1"/>
</dbReference>
<feature type="chain" id="PRO_5004163761" description="DUF305 domain-containing protein" evidence="2">
    <location>
        <begin position="23"/>
        <end position="229"/>
    </location>
</feature>
<evidence type="ECO:0000259" key="3">
    <source>
        <dbReference type="Pfam" id="PF03713"/>
    </source>
</evidence>
<dbReference type="InParanoid" id="Q022J2"/>
<organism evidence="4">
    <name type="scientific">Solibacter usitatus (strain Ellin6076)</name>
    <dbReference type="NCBI Taxonomy" id="234267"/>
    <lineage>
        <taxon>Bacteria</taxon>
        <taxon>Pseudomonadati</taxon>
        <taxon>Acidobacteriota</taxon>
        <taxon>Terriglobia</taxon>
        <taxon>Bryobacterales</taxon>
        <taxon>Solibacteraceae</taxon>
        <taxon>Candidatus Solibacter</taxon>
    </lineage>
</organism>
<protein>
    <recommendedName>
        <fullName evidence="3">DUF305 domain-containing protein</fullName>
    </recommendedName>
</protein>
<dbReference type="eggNOG" id="COG3544">
    <property type="taxonomic scope" value="Bacteria"/>
</dbReference>
<gene>
    <name evidence="4" type="ordered locus">Acid_3130</name>
</gene>
<dbReference type="InterPro" id="IPR012347">
    <property type="entry name" value="Ferritin-like"/>
</dbReference>
<dbReference type="Pfam" id="PF03713">
    <property type="entry name" value="DUF305"/>
    <property type="match status" value="1"/>
</dbReference>
<keyword evidence="2" id="KW-0732">Signal</keyword>
<reference evidence="4" key="1">
    <citation type="submission" date="2006-10" db="EMBL/GenBank/DDBJ databases">
        <title>Complete sequence of Solibacter usitatus Ellin6076.</title>
        <authorList>
            <consortium name="US DOE Joint Genome Institute"/>
            <person name="Copeland A."/>
            <person name="Lucas S."/>
            <person name="Lapidus A."/>
            <person name="Barry K."/>
            <person name="Detter J.C."/>
            <person name="Glavina del Rio T."/>
            <person name="Hammon N."/>
            <person name="Israni S."/>
            <person name="Dalin E."/>
            <person name="Tice H."/>
            <person name="Pitluck S."/>
            <person name="Thompson L.S."/>
            <person name="Brettin T."/>
            <person name="Bruce D."/>
            <person name="Han C."/>
            <person name="Tapia R."/>
            <person name="Gilna P."/>
            <person name="Schmutz J."/>
            <person name="Larimer F."/>
            <person name="Land M."/>
            <person name="Hauser L."/>
            <person name="Kyrpides N."/>
            <person name="Mikhailova N."/>
            <person name="Janssen P.H."/>
            <person name="Kuske C.R."/>
            <person name="Richardson P."/>
        </authorList>
    </citation>
    <scope>NUCLEOTIDE SEQUENCE</scope>
    <source>
        <strain evidence="4">Ellin6076</strain>
    </source>
</reference>
<dbReference type="InterPro" id="IPR005183">
    <property type="entry name" value="DUF305_CopM-like"/>
</dbReference>
<name>Q022J2_SOLUE</name>
<evidence type="ECO:0000256" key="2">
    <source>
        <dbReference type="SAM" id="SignalP"/>
    </source>
</evidence>
<dbReference type="HOGENOM" id="CLU_074343_1_0_0"/>
<dbReference type="AlphaFoldDB" id="Q022J2"/>
<feature type="region of interest" description="Disordered" evidence="1">
    <location>
        <begin position="30"/>
        <end position="52"/>
    </location>
</feature>
<sequence length="229" mass="24985" precursor="true">MAIRVSAISAVLLFLSAATALAQQPKAAAAPIVQPGAPGKRSKTLAPASVRTRSRAPVEADVSFMQGMIHHHSQAVEMVDLLRTRGQSKELQSLGERISISQTDEIRFMKQWLEDRGQPLVAGHGHMEHMAGMDHANMDHASMGAMPLMPGMLTPQQMETLANSKGLEFDHLFLTGMIQHHTGALIMVDDLFDVPGAGQDPVLFDFASDIDNTQRAEINIMRGMLKEKQ</sequence>
<accession>Q022J2</accession>
<dbReference type="KEGG" id="sus:Acid_3130"/>
<feature type="signal peptide" evidence="2">
    <location>
        <begin position="1"/>
        <end position="22"/>
    </location>
</feature>
<evidence type="ECO:0000256" key="1">
    <source>
        <dbReference type="SAM" id="MobiDB-lite"/>
    </source>
</evidence>
<feature type="domain" description="DUF305" evidence="3">
    <location>
        <begin position="61"/>
        <end position="225"/>
    </location>
</feature>
<proteinExistence type="predicted"/>
<evidence type="ECO:0000313" key="4">
    <source>
        <dbReference type="EMBL" id="ABJ84108.1"/>
    </source>
</evidence>
<dbReference type="Gene3D" id="1.20.1260.10">
    <property type="match status" value="1"/>
</dbReference>